<keyword evidence="1" id="KW-0547">Nucleotide-binding</keyword>
<dbReference type="OrthoDB" id="9989112at2759"/>
<evidence type="ECO:0000313" key="4">
    <source>
        <dbReference type="Proteomes" id="UP000053766"/>
    </source>
</evidence>
<dbReference type="FunFam" id="3.40.50.300:FF:001447">
    <property type="entry name" value="Ras-related protein Rab-1B"/>
    <property type="match status" value="1"/>
</dbReference>
<accession>A0A0D8XCT2</accession>
<name>A0A0D8XCT2_DICVI</name>
<dbReference type="STRING" id="29172.A0A0D8XCT2"/>
<gene>
    <name evidence="3" type="ORF">DICVIV_12564</name>
</gene>
<reference evidence="3 4" key="1">
    <citation type="submission" date="2013-11" db="EMBL/GenBank/DDBJ databases">
        <title>Draft genome of the bovine lungworm Dictyocaulus viviparus.</title>
        <authorList>
            <person name="Mitreva M."/>
        </authorList>
    </citation>
    <scope>NUCLEOTIDE SEQUENCE [LARGE SCALE GENOMIC DNA]</scope>
    <source>
        <strain evidence="3 4">HannoverDv2000</strain>
    </source>
</reference>
<dbReference type="NCBIfam" id="TIGR00231">
    <property type="entry name" value="small_GTP"/>
    <property type="match status" value="1"/>
</dbReference>
<evidence type="ECO:0000256" key="1">
    <source>
        <dbReference type="ARBA" id="ARBA00022741"/>
    </source>
</evidence>
<dbReference type="InterPro" id="IPR001806">
    <property type="entry name" value="Small_GTPase"/>
</dbReference>
<dbReference type="InterPro" id="IPR005225">
    <property type="entry name" value="Small_GTP-bd"/>
</dbReference>
<organism evidence="3 4">
    <name type="scientific">Dictyocaulus viviparus</name>
    <name type="common">Bovine lungworm</name>
    <dbReference type="NCBI Taxonomy" id="29172"/>
    <lineage>
        <taxon>Eukaryota</taxon>
        <taxon>Metazoa</taxon>
        <taxon>Ecdysozoa</taxon>
        <taxon>Nematoda</taxon>
        <taxon>Chromadorea</taxon>
        <taxon>Rhabditida</taxon>
        <taxon>Rhabditina</taxon>
        <taxon>Rhabditomorpha</taxon>
        <taxon>Strongyloidea</taxon>
        <taxon>Metastrongylidae</taxon>
        <taxon>Dictyocaulus</taxon>
    </lineage>
</organism>
<sequence length="189" mass="21454">MEDYKYLFKVVLVGNAGVGKTCLVRKFTQLQIWDTAGQERFRSITQSYYRSAHAIVLVYDVACQPSFDCLPEWLAEIESYANRKVLKILVGNKVDKEEEREVPGRIGQDFSEVNGFDYFLETSALDATNVDNLFEHVAGRLTNDMKATDQRFGGSTRYNNYKSDSATGSRPIDLLERAQHTINVCCART</sequence>
<dbReference type="PROSITE" id="PS51421">
    <property type="entry name" value="RAS"/>
    <property type="match status" value="1"/>
</dbReference>
<keyword evidence="2" id="KW-0342">GTP-binding</keyword>
<protein>
    <submittedName>
        <fullName evidence="3">Ras family protein</fullName>
    </submittedName>
</protein>
<dbReference type="SMART" id="SM00173">
    <property type="entry name" value="RAS"/>
    <property type="match status" value="1"/>
</dbReference>
<reference evidence="4" key="2">
    <citation type="journal article" date="2016" name="Sci. Rep.">
        <title>Dictyocaulus viviparus genome, variome and transcriptome elucidate lungworm biology and support future intervention.</title>
        <authorList>
            <person name="McNulty S.N."/>
            <person name="Strube C."/>
            <person name="Rosa B.A."/>
            <person name="Martin J.C."/>
            <person name="Tyagi R."/>
            <person name="Choi Y.J."/>
            <person name="Wang Q."/>
            <person name="Hallsworth Pepin K."/>
            <person name="Zhang X."/>
            <person name="Ozersky P."/>
            <person name="Wilson R.K."/>
            <person name="Sternberg P.W."/>
            <person name="Gasser R.B."/>
            <person name="Mitreva M."/>
        </authorList>
    </citation>
    <scope>NUCLEOTIDE SEQUENCE [LARGE SCALE GENOMIC DNA]</scope>
    <source>
        <strain evidence="4">HannoverDv2000</strain>
    </source>
</reference>
<dbReference type="GO" id="GO:0005525">
    <property type="term" value="F:GTP binding"/>
    <property type="evidence" value="ECO:0007669"/>
    <property type="project" value="UniProtKB-KW"/>
</dbReference>
<dbReference type="InterPro" id="IPR050227">
    <property type="entry name" value="Rab"/>
</dbReference>
<dbReference type="Gene3D" id="3.40.50.300">
    <property type="entry name" value="P-loop containing nucleotide triphosphate hydrolases"/>
    <property type="match status" value="1"/>
</dbReference>
<dbReference type="GO" id="GO:0003924">
    <property type="term" value="F:GTPase activity"/>
    <property type="evidence" value="ECO:0007669"/>
    <property type="project" value="InterPro"/>
</dbReference>
<dbReference type="SMART" id="SM00174">
    <property type="entry name" value="RHO"/>
    <property type="match status" value="1"/>
</dbReference>
<dbReference type="PANTHER" id="PTHR47977">
    <property type="entry name" value="RAS-RELATED PROTEIN RAB"/>
    <property type="match status" value="1"/>
</dbReference>
<dbReference type="EMBL" id="KN716819">
    <property type="protein sequence ID" value="KJH41464.1"/>
    <property type="molecule type" value="Genomic_DNA"/>
</dbReference>
<dbReference type="Proteomes" id="UP000053766">
    <property type="component" value="Unassembled WGS sequence"/>
</dbReference>
<dbReference type="PRINTS" id="PR00449">
    <property type="entry name" value="RASTRNSFRMNG"/>
</dbReference>
<evidence type="ECO:0000313" key="3">
    <source>
        <dbReference type="EMBL" id="KJH41464.1"/>
    </source>
</evidence>
<evidence type="ECO:0000256" key="2">
    <source>
        <dbReference type="ARBA" id="ARBA00023134"/>
    </source>
</evidence>
<proteinExistence type="predicted"/>
<dbReference type="InterPro" id="IPR027417">
    <property type="entry name" value="P-loop_NTPase"/>
</dbReference>
<dbReference type="AlphaFoldDB" id="A0A0D8XCT2"/>
<dbReference type="Pfam" id="PF00071">
    <property type="entry name" value="Ras"/>
    <property type="match status" value="1"/>
</dbReference>
<keyword evidence="4" id="KW-1185">Reference proteome</keyword>
<dbReference type="SMART" id="SM00175">
    <property type="entry name" value="RAB"/>
    <property type="match status" value="1"/>
</dbReference>
<dbReference type="PROSITE" id="PS51419">
    <property type="entry name" value="RAB"/>
    <property type="match status" value="1"/>
</dbReference>
<dbReference type="SUPFAM" id="SSF52540">
    <property type="entry name" value="P-loop containing nucleoside triphosphate hydrolases"/>
    <property type="match status" value="1"/>
</dbReference>